<dbReference type="SMART" id="SM00642">
    <property type="entry name" value="Aamy"/>
    <property type="match status" value="1"/>
</dbReference>
<dbReference type="InterPro" id="IPR006047">
    <property type="entry name" value="GH13_cat_dom"/>
</dbReference>
<keyword evidence="1 4" id="KW-0378">Hydrolase</keyword>
<evidence type="ECO:0000313" key="5">
    <source>
        <dbReference type="Proteomes" id="UP000265962"/>
    </source>
</evidence>
<proteinExistence type="predicted"/>
<dbReference type="Pfam" id="PF00128">
    <property type="entry name" value="Alpha-amylase"/>
    <property type="match status" value="1"/>
</dbReference>
<dbReference type="CDD" id="cd11354">
    <property type="entry name" value="AmyAc_bac_CMD_like"/>
    <property type="match status" value="1"/>
</dbReference>
<dbReference type="GO" id="GO:0005975">
    <property type="term" value="P:carbohydrate metabolic process"/>
    <property type="evidence" value="ECO:0007669"/>
    <property type="project" value="InterPro"/>
</dbReference>
<gene>
    <name evidence="4" type="ORF">PROPJV5_2530</name>
</gene>
<sequence length="416" mass="46387">MTGWSDDTIWWAVYPLGFLGASTRPADGNRPLEHRLPALEGWLDYLLSIGCNGLALGPIFESVSHGYDTLDYFRIDPRLGDEDDLAHLVRACHDRGIRVALDGVFNHVSAAYPDLLAALAGGPGAPTADMFHIDWSTNPPTRLNFEGSDDLVRLNHESGAVRELVTRVMNHWLDLGVDAWRLDAAYAVPPAFWAPVLADVRAAHPQAFVWGEVIHGDYARIVADSTMDSLTEYELWKATWSSLADENFYELDWTLTRHNEFCESFTPLTFLGNHDTTRIASRVGGAKAILAATVLFTVAGTPSIYYGDEQGFHGVKYDRAWGDDEVRPVMPARPDELSELGADVLRYYQQLVSIRRRNPWLVRARTTVTQLANDRIDYEAWDPDERTRRLHVALGVGESVTARIADSGGELFAFEG</sequence>
<evidence type="ECO:0000259" key="3">
    <source>
        <dbReference type="SMART" id="SM00642"/>
    </source>
</evidence>
<dbReference type="RefSeq" id="WP_119716622.1">
    <property type="nucleotide sequence ID" value="NZ_OMOH01000017.1"/>
</dbReference>
<dbReference type="InterPro" id="IPR017853">
    <property type="entry name" value="GH"/>
</dbReference>
<dbReference type="Proteomes" id="UP000265962">
    <property type="component" value="Unassembled WGS sequence"/>
</dbReference>
<keyword evidence="5" id="KW-1185">Reference proteome</keyword>
<organism evidence="4 5">
    <name type="scientific">Propionibacterium ruminifibrarum</name>
    <dbReference type="NCBI Taxonomy" id="1962131"/>
    <lineage>
        <taxon>Bacteria</taxon>
        <taxon>Bacillati</taxon>
        <taxon>Actinomycetota</taxon>
        <taxon>Actinomycetes</taxon>
        <taxon>Propionibacteriales</taxon>
        <taxon>Propionibacteriaceae</taxon>
        <taxon>Propionibacterium</taxon>
    </lineage>
</organism>
<dbReference type="GO" id="GO:0016798">
    <property type="term" value="F:hydrolase activity, acting on glycosyl bonds"/>
    <property type="evidence" value="ECO:0007669"/>
    <property type="project" value="UniProtKB-KW"/>
</dbReference>
<evidence type="ECO:0000256" key="2">
    <source>
        <dbReference type="ARBA" id="ARBA00023295"/>
    </source>
</evidence>
<dbReference type="Gene3D" id="3.20.20.80">
    <property type="entry name" value="Glycosidases"/>
    <property type="match status" value="1"/>
</dbReference>
<name>A0A375I3W2_9ACTN</name>
<dbReference type="SUPFAM" id="SSF51445">
    <property type="entry name" value="(Trans)glycosidases"/>
    <property type="match status" value="1"/>
</dbReference>
<feature type="domain" description="Glycosyl hydrolase family 13 catalytic" evidence="3">
    <location>
        <begin position="12"/>
        <end position="355"/>
    </location>
</feature>
<evidence type="ECO:0000313" key="4">
    <source>
        <dbReference type="EMBL" id="SPF69545.1"/>
    </source>
</evidence>
<dbReference type="EMBL" id="OMOH01000017">
    <property type="protein sequence ID" value="SPF69545.1"/>
    <property type="molecule type" value="Genomic_DNA"/>
</dbReference>
<dbReference type="PANTHER" id="PTHR10357:SF210">
    <property type="entry name" value="MALTODEXTRIN GLUCOSIDASE"/>
    <property type="match status" value="1"/>
</dbReference>
<accession>A0A375I3W2</accession>
<dbReference type="AlphaFoldDB" id="A0A375I3W2"/>
<dbReference type="OrthoDB" id="9802433at2"/>
<keyword evidence="2" id="KW-0326">Glycosidase</keyword>
<reference evidence="5" key="1">
    <citation type="submission" date="2018-02" db="EMBL/GenBank/DDBJ databases">
        <authorList>
            <person name="Hornung B."/>
        </authorList>
    </citation>
    <scope>NUCLEOTIDE SEQUENCE [LARGE SCALE GENOMIC DNA]</scope>
</reference>
<evidence type="ECO:0000256" key="1">
    <source>
        <dbReference type="ARBA" id="ARBA00022801"/>
    </source>
</evidence>
<dbReference type="PANTHER" id="PTHR10357">
    <property type="entry name" value="ALPHA-AMYLASE FAMILY MEMBER"/>
    <property type="match status" value="1"/>
</dbReference>
<protein>
    <submittedName>
        <fullName evidence="4">Glycoside hydrolase superfamily</fullName>
    </submittedName>
</protein>